<comment type="similarity">
    <text evidence="1">Belongs to the metallo-beta-lactamase superfamily.</text>
</comment>
<sequence length="295" mass="32119">MALKIHPINNGNITMDSSGLVLFRNPGQPTTIPTLGFLITGGEEPILVDTGSRNSEQYERFGMLHERTHEMTIEHHLAQHGLKMKDIRHIVHTHVHIDHSGQDYLFPMSTTVMLSRRELEFAASGLMGPGMYTATETKHLIDLLHTRGALRLFDVDGTFEEEIIPGVAVRLSGGHTPGSISILVETDEGIANIAGDIAYHLGDQLVSPLLDQAAHEPTITGNHAMSTLDEKKAIKRALSDTRFLLISHDAPALVSGGKIVGRFDGAIDNPNADVTTTASYDLLPRPQPADEIIPT</sequence>
<dbReference type="InterPro" id="IPR001279">
    <property type="entry name" value="Metallo-B-lactamas"/>
</dbReference>
<organism evidence="6 7">
    <name type="scientific">Ochrobactrum soli</name>
    <dbReference type="NCBI Taxonomy" id="2448455"/>
    <lineage>
        <taxon>Bacteria</taxon>
        <taxon>Pseudomonadati</taxon>
        <taxon>Pseudomonadota</taxon>
        <taxon>Alphaproteobacteria</taxon>
        <taxon>Hyphomicrobiales</taxon>
        <taxon>Brucellaceae</taxon>
        <taxon>Brucella/Ochrobactrum group</taxon>
        <taxon>Ochrobactrum</taxon>
    </lineage>
</organism>
<evidence type="ECO:0000313" key="7">
    <source>
        <dbReference type="Proteomes" id="UP000246073"/>
    </source>
</evidence>
<keyword evidence="3" id="KW-0378">Hydrolase</keyword>
<evidence type="ECO:0000259" key="5">
    <source>
        <dbReference type="SMART" id="SM00849"/>
    </source>
</evidence>
<dbReference type="EMBL" id="OOFM01000002">
    <property type="protein sequence ID" value="SPL62304.1"/>
    <property type="molecule type" value="Genomic_DNA"/>
</dbReference>
<dbReference type="GO" id="GO:0046872">
    <property type="term" value="F:metal ion binding"/>
    <property type="evidence" value="ECO:0007669"/>
    <property type="project" value="UniProtKB-KW"/>
</dbReference>
<protein>
    <recommendedName>
        <fullName evidence="5">Metallo-beta-lactamase domain-containing protein</fullName>
    </recommendedName>
</protein>
<evidence type="ECO:0000256" key="4">
    <source>
        <dbReference type="ARBA" id="ARBA00022833"/>
    </source>
</evidence>
<dbReference type="SUPFAM" id="SSF56281">
    <property type="entry name" value="Metallo-hydrolase/oxidoreductase"/>
    <property type="match status" value="1"/>
</dbReference>
<name>A0A2P9HDX1_9HYPH</name>
<dbReference type="PANTHER" id="PTHR42978">
    <property type="entry name" value="QUORUM-QUENCHING LACTONASE YTNP-RELATED-RELATED"/>
    <property type="match status" value="1"/>
</dbReference>
<keyword evidence="4" id="KW-0862">Zinc</keyword>
<dbReference type="AlphaFoldDB" id="A0A2P9HDX1"/>
<dbReference type="Proteomes" id="UP000246073">
    <property type="component" value="Unassembled WGS sequence"/>
</dbReference>
<dbReference type="Gene3D" id="3.60.15.10">
    <property type="entry name" value="Ribonuclease Z/Hydroxyacylglutathione hydrolase-like"/>
    <property type="match status" value="1"/>
</dbReference>
<feature type="domain" description="Metallo-beta-lactamase" evidence="5">
    <location>
        <begin position="33"/>
        <end position="248"/>
    </location>
</feature>
<dbReference type="InterPro" id="IPR036866">
    <property type="entry name" value="RibonucZ/Hydroxyglut_hydro"/>
</dbReference>
<proteinExistence type="inferred from homology"/>
<evidence type="ECO:0000256" key="3">
    <source>
        <dbReference type="ARBA" id="ARBA00022801"/>
    </source>
</evidence>
<reference evidence="7" key="1">
    <citation type="submission" date="2017-12" db="EMBL/GenBank/DDBJ databases">
        <authorList>
            <person name="Diaz M."/>
        </authorList>
    </citation>
    <scope>NUCLEOTIDE SEQUENCE [LARGE SCALE GENOMIC DNA]</scope>
    <source>
        <strain evidence="7">FI11154</strain>
    </source>
</reference>
<evidence type="ECO:0000256" key="2">
    <source>
        <dbReference type="ARBA" id="ARBA00022723"/>
    </source>
</evidence>
<gene>
    <name evidence="6" type="ORF">OHAE_5372</name>
</gene>
<accession>A0A2P9HDX1</accession>
<keyword evidence="2" id="KW-0479">Metal-binding</keyword>
<dbReference type="Pfam" id="PF00753">
    <property type="entry name" value="Lactamase_B"/>
    <property type="match status" value="1"/>
</dbReference>
<evidence type="ECO:0000313" key="6">
    <source>
        <dbReference type="EMBL" id="SPL62304.1"/>
    </source>
</evidence>
<dbReference type="InterPro" id="IPR051013">
    <property type="entry name" value="MBL_superfamily_lactonases"/>
</dbReference>
<dbReference type="RefSeq" id="WP_109366478.1">
    <property type="nucleotide sequence ID" value="NZ_OOFM01000002.1"/>
</dbReference>
<dbReference type="PANTHER" id="PTHR42978:SF3">
    <property type="entry name" value="BLR3078 PROTEIN"/>
    <property type="match status" value="1"/>
</dbReference>
<dbReference type="CDD" id="cd07729">
    <property type="entry name" value="AHL_lactonase_MBL-fold"/>
    <property type="match status" value="1"/>
</dbReference>
<dbReference type="SMART" id="SM00849">
    <property type="entry name" value="Lactamase_B"/>
    <property type="match status" value="1"/>
</dbReference>
<dbReference type="GO" id="GO:0016787">
    <property type="term" value="F:hydrolase activity"/>
    <property type="evidence" value="ECO:0007669"/>
    <property type="project" value="UniProtKB-KW"/>
</dbReference>
<evidence type="ECO:0000256" key="1">
    <source>
        <dbReference type="ARBA" id="ARBA00007749"/>
    </source>
</evidence>